<evidence type="ECO:0000256" key="1">
    <source>
        <dbReference type="SAM" id="Phobius"/>
    </source>
</evidence>
<protein>
    <submittedName>
        <fullName evidence="2">DoxX family protein</fullName>
    </submittedName>
</protein>
<reference evidence="2 3" key="1">
    <citation type="submission" date="2022-10" db="EMBL/GenBank/DDBJ databases">
        <title>Luteolibacter arcticus strain CCTCC AB 2014275, whole genome shotgun sequencing project.</title>
        <authorList>
            <person name="Zhao G."/>
            <person name="Shen L."/>
        </authorList>
    </citation>
    <scope>NUCLEOTIDE SEQUENCE [LARGE SCALE GENOMIC DNA]</scope>
    <source>
        <strain evidence="2 3">CCTCC AB 2014275</strain>
    </source>
</reference>
<name>A0ABT3GHH7_9BACT</name>
<feature type="transmembrane region" description="Helical" evidence="1">
    <location>
        <begin position="7"/>
        <end position="27"/>
    </location>
</feature>
<dbReference type="EMBL" id="JAPDDT010000003">
    <property type="protein sequence ID" value="MCW1922743.1"/>
    <property type="molecule type" value="Genomic_DNA"/>
</dbReference>
<comment type="caution">
    <text evidence="2">The sequence shown here is derived from an EMBL/GenBank/DDBJ whole genome shotgun (WGS) entry which is preliminary data.</text>
</comment>
<keyword evidence="1" id="KW-0812">Transmembrane</keyword>
<evidence type="ECO:0000313" key="2">
    <source>
        <dbReference type="EMBL" id="MCW1922743.1"/>
    </source>
</evidence>
<proteinExistence type="predicted"/>
<gene>
    <name evidence="2" type="ORF">OKA05_09275</name>
</gene>
<dbReference type="Proteomes" id="UP001320876">
    <property type="component" value="Unassembled WGS sequence"/>
</dbReference>
<keyword evidence="1" id="KW-1133">Transmembrane helix</keyword>
<accession>A0ABT3GHH7</accession>
<evidence type="ECO:0000313" key="3">
    <source>
        <dbReference type="Proteomes" id="UP001320876"/>
    </source>
</evidence>
<sequence>MKQPIPYVVARMLIASVFVGLGTERLLEKAGVLTGRNPPGVAGVLFSIFEVLAGIAIMAGWQAGRLSLLLGVLLVVDAFVAHQFWNHGGAEMHAQLLHFLKNVSIIGGLFLLSWTEANRSDPKVPGDLP</sequence>
<organism evidence="2 3">
    <name type="scientific">Luteolibacter arcticus</name>
    <dbReference type="NCBI Taxonomy" id="1581411"/>
    <lineage>
        <taxon>Bacteria</taxon>
        <taxon>Pseudomonadati</taxon>
        <taxon>Verrucomicrobiota</taxon>
        <taxon>Verrucomicrobiia</taxon>
        <taxon>Verrucomicrobiales</taxon>
        <taxon>Verrucomicrobiaceae</taxon>
        <taxon>Luteolibacter</taxon>
    </lineage>
</organism>
<keyword evidence="1" id="KW-0472">Membrane</keyword>
<feature type="transmembrane region" description="Helical" evidence="1">
    <location>
        <begin position="66"/>
        <end position="85"/>
    </location>
</feature>
<dbReference type="RefSeq" id="WP_264486851.1">
    <property type="nucleotide sequence ID" value="NZ_JAPDDT010000003.1"/>
</dbReference>
<feature type="transmembrane region" description="Helical" evidence="1">
    <location>
        <begin position="97"/>
        <end position="114"/>
    </location>
</feature>
<keyword evidence="3" id="KW-1185">Reference proteome</keyword>
<feature type="transmembrane region" description="Helical" evidence="1">
    <location>
        <begin position="39"/>
        <end position="59"/>
    </location>
</feature>